<keyword evidence="1" id="KW-0472">Membrane</keyword>
<accession>A0A0G1SHP2</accession>
<feature type="transmembrane region" description="Helical" evidence="1">
    <location>
        <begin position="36"/>
        <end position="55"/>
    </location>
</feature>
<dbReference type="EMBL" id="LCMI01000007">
    <property type="protein sequence ID" value="KKU32845.1"/>
    <property type="molecule type" value="Genomic_DNA"/>
</dbReference>
<evidence type="ECO:0000256" key="1">
    <source>
        <dbReference type="SAM" id="Phobius"/>
    </source>
</evidence>
<sequence length="107" mass="12927">MKRFWLGAIRSLAIRMTLLTVVIHVFNLWNFWAVPWAFGLAFLTVAVRFGVEYWAMNRTAERFGVNLEFLARVRYELKWDLLSIRLNEEAFRAELEKRKLSWMRDEK</sequence>
<evidence type="ECO:0000313" key="3">
    <source>
        <dbReference type="Proteomes" id="UP000034794"/>
    </source>
</evidence>
<proteinExistence type="predicted"/>
<feature type="transmembrane region" description="Helical" evidence="1">
    <location>
        <begin position="12"/>
        <end position="30"/>
    </location>
</feature>
<organism evidence="2 3">
    <name type="scientific">Candidatus Collierbacteria bacterium GW2011_GWA2_46_26</name>
    <dbReference type="NCBI Taxonomy" id="1618381"/>
    <lineage>
        <taxon>Bacteria</taxon>
        <taxon>Candidatus Collieribacteriota</taxon>
    </lineage>
</organism>
<dbReference type="AlphaFoldDB" id="A0A0G1SHP2"/>
<protein>
    <submittedName>
        <fullName evidence="2">Uncharacterized protein</fullName>
    </submittedName>
</protein>
<dbReference type="Proteomes" id="UP000034794">
    <property type="component" value="Unassembled WGS sequence"/>
</dbReference>
<name>A0A0G1SHP2_9BACT</name>
<gene>
    <name evidence="2" type="ORF">UX47_C0007G0089</name>
</gene>
<reference evidence="2 3" key="1">
    <citation type="journal article" date="2015" name="Nature">
        <title>rRNA introns, odd ribosomes, and small enigmatic genomes across a large radiation of phyla.</title>
        <authorList>
            <person name="Brown C.T."/>
            <person name="Hug L.A."/>
            <person name="Thomas B.C."/>
            <person name="Sharon I."/>
            <person name="Castelle C.J."/>
            <person name="Singh A."/>
            <person name="Wilkins M.J."/>
            <person name="Williams K.H."/>
            <person name="Banfield J.F."/>
        </authorList>
    </citation>
    <scope>NUCLEOTIDE SEQUENCE [LARGE SCALE GENOMIC DNA]</scope>
</reference>
<comment type="caution">
    <text evidence="2">The sequence shown here is derived from an EMBL/GenBank/DDBJ whole genome shotgun (WGS) entry which is preliminary data.</text>
</comment>
<keyword evidence="1" id="KW-0812">Transmembrane</keyword>
<keyword evidence="1" id="KW-1133">Transmembrane helix</keyword>
<evidence type="ECO:0000313" key="2">
    <source>
        <dbReference type="EMBL" id="KKU32845.1"/>
    </source>
</evidence>